<dbReference type="PANTHER" id="PTHR33744">
    <property type="entry name" value="CARBOHYDRATE DIACID REGULATOR"/>
    <property type="match status" value="1"/>
</dbReference>
<keyword evidence="5" id="KW-1185">Reference proteome</keyword>
<evidence type="ECO:0000313" key="4">
    <source>
        <dbReference type="EMBL" id="AFA75387.1"/>
    </source>
</evidence>
<evidence type="ECO:0000259" key="3">
    <source>
        <dbReference type="Pfam" id="PF17853"/>
    </source>
</evidence>
<evidence type="ECO:0000259" key="2">
    <source>
        <dbReference type="Pfam" id="PF13556"/>
    </source>
</evidence>
<evidence type="ECO:0000313" key="5">
    <source>
        <dbReference type="Proteomes" id="UP000009154"/>
    </source>
</evidence>
<dbReference type="RefSeq" id="WP_014361591.1">
    <property type="nucleotide sequence ID" value="NC_016906.1"/>
</dbReference>
<dbReference type="GeneID" id="90161385"/>
<dbReference type="InterPro" id="IPR041522">
    <property type="entry name" value="CdaR_GGDEF"/>
</dbReference>
<dbReference type="InterPro" id="IPR042070">
    <property type="entry name" value="PucR_C-HTH_sf"/>
</dbReference>
<sequence length="511" mass="55345">MLAHPIEPEPGIGCHHSRPRYTGLTVADLSARIGAPIVTPDSDATAPLEHVVDVGSTAKPRAEDAPVFVGEAHAATTVVLLRWASLRPDGPLPDLLPLFTSWFRSYRPAAIVVSPARPVNPPPLVIDHVRRLDSVLLWDRSGDPHLAQRLRDALRPSDADTTEPDPEGLSARLLSVADNLPAICDALGEAIGARVELRRKGFRSRRTTAGSPIVMPLGTHADLIVDSDHALGDAQRALVESARPLLTLHARISDATDDERGVESSRALRDILGDDLALREQSIRRSVRLNLFGNQAMVAIAVEPFNVSVDLPGLGRLRSEIAPVAARFDPSSSTAVKDGLAVVLISDRVDLSVFLRELCRTITVPIAVGVGDAVSSPRGIPGSFRQARRAVAVGRRTEAINRLTLHSELGVLALLYQLPEHARREFVATTLGPIADTSADAQEQRRVLRVLRATDCNVSESARRLYVHPNTLRARVSRIEEVVGPILTDPENRLTVFTALTMYSLDSNSDE</sequence>
<name>H6MVT7_GORPV</name>
<evidence type="ECO:0000256" key="1">
    <source>
        <dbReference type="ARBA" id="ARBA00006754"/>
    </source>
</evidence>
<gene>
    <name evidence="4" type="ordered locus">GPOL_c43840</name>
</gene>
<dbReference type="InterPro" id="IPR051448">
    <property type="entry name" value="CdaR-like_regulators"/>
</dbReference>
<organism evidence="4 5">
    <name type="scientific">Gordonia polyisoprenivorans (strain DSM 44266 / VH2)</name>
    <dbReference type="NCBI Taxonomy" id="1112204"/>
    <lineage>
        <taxon>Bacteria</taxon>
        <taxon>Bacillati</taxon>
        <taxon>Actinomycetota</taxon>
        <taxon>Actinomycetes</taxon>
        <taxon>Mycobacteriales</taxon>
        <taxon>Gordoniaceae</taxon>
        <taxon>Gordonia</taxon>
    </lineage>
</organism>
<dbReference type="InterPro" id="IPR009057">
    <property type="entry name" value="Homeodomain-like_sf"/>
</dbReference>
<dbReference type="KEGG" id="gpo:GPOL_c43840"/>
<dbReference type="STRING" id="1112204.GPOL_c43840"/>
<dbReference type="eggNOG" id="COG2508">
    <property type="taxonomic scope" value="Bacteria"/>
</dbReference>
<dbReference type="InterPro" id="IPR025736">
    <property type="entry name" value="PucR_C-HTH_dom"/>
</dbReference>
<feature type="domain" description="CdaR GGDEF-like" evidence="3">
    <location>
        <begin position="281"/>
        <end position="393"/>
    </location>
</feature>
<dbReference type="HOGENOM" id="CLU_569630_0_0_11"/>
<dbReference type="Pfam" id="PF13556">
    <property type="entry name" value="HTH_30"/>
    <property type="match status" value="1"/>
</dbReference>
<reference evidence="4 5" key="1">
    <citation type="journal article" date="2012" name="Appl. Environ. Microbiol.">
        <title>Involvement of two latex-clearing proteins during rubber degradation and insights into the subsequent degradation pathway revealed by the genome sequence of Gordonia polyisoprenivorans strain VH2.</title>
        <authorList>
            <person name="Hiessl S."/>
            <person name="Schuldes J."/>
            <person name="Thurmer A."/>
            <person name="Halbsguth T."/>
            <person name="Broker D."/>
            <person name="Angelov A."/>
            <person name="Liebl W."/>
            <person name="Daniel R."/>
            <person name="Steinbuchel A."/>
        </authorList>
    </citation>
    <scope>NUCLEOTIDE SEQUENCE [LARGE SCALE GENOMIC DNA]</scope>
    <source>
        <strain evidence="5">DSM 44266 / VH2</strain>
    </source>
</reference>
<dbReference type="AlphaFoldDB" id="H6MVT7"/>
<dbReference type="Gene3D" id="1.10.10.2840">
    <property type="entry name" value="PucR C-terminal helix-turn-helix domain"/>
    <property type="match status" value="1"/>
</dbReference>
<protein>
    <submittedName>
        <fullName evidence="4">Putative transcriptional regulator</fullName>
    </submittedName>
</protein>
<proteinExistence type="inferred from homology"/>
<dbReference type="EMBL" id="CP003119">
    <property type="protein sequence ID" value="AFA75387.1"/>
    <property type="molecule type" value="Genomic_DNA"/>
</dbReference>
<feature type="domain" description="PucR C-terminal helix-turn-helix" evidence="2">
    <location>
        <begin position="446"/>
        <end position="501"/>
    </location>
</feature>
<dbReference type="Pfam" id="PF17853">
    <property type="entry name" value="GGDEF_2"/>
    <property type="match status" value="1"/>
</dbReference>
<dbReference type="PANTHER" id="PTHR33744:SF1">
    <property type="entry name" value="DNA-BINDING TRANSCRIPTIONAL ACTIVATOR ADER"/>
    <property type="match status" value="1"/>
</dbReference>
<comment type="similarity">
    <text evidence="1">Belongs to the CdaR family.</text>
</comment>
<accession>H6MVT7</accession>
<dbReference type="Proteomes" id="UP000009154">
    <property type="component" value="Chromosome"/>
</dbReference>
<dbReference type="SUPFAM" id="SSF46689">
    <property type="entry name" value="Homeodomain-like"/>
    <property type="match status" value="1"/>
</dbReference>